<organism evidence="1">
    <name type="scientific">Ixodes ricinus</name>
    <name type="common">Common tick</name>
    <name type="synonym">Acarus ricinus</name>
    <dbReference type="NCBI Taxonomy" id="34613"/>
    <lineage>
        <taxon>Eukaryota</taxon>
        <taxon>Metazoa</taxon>
        <taxon>Ecdysozoa</taxon>
        <taxon>Arthropoda</taxon>
        <taxon>Chelicerata</taxon>
        <taxon>Arachnida</taxon>
        <taxon>Acari</taxon>
        <taxon>Parasitiformes</taxon>
        <taxon>Ixodida</taxon>
        <taxon>Ixodoidea</taxon>
        <taxon>Ixodidae</taxon>
        <taxon>Ixodinae</taxon>
        <taxon>Ixodes</taxon>
    </lineage>
</organism>
<proteinExistence type="predicted"/>
<accession>A0A6B0V0F1</accession>
<name>A0A6B0V0F1_IXORI</name>
<dbReference type="EMBL" id="GIFC01013191">
    <property type="protein sequence ID" value="MXU95274.1"/>
    <property type="molecule type" value="Transcribed_RNA"/>
</dbReference>
<sequence length="182" mass="20190">MANSRGSFCALSSALSRAREIGWWKECCGLIGWFIPRTPLPLRALPGTPSVAVGVRSGAGVTWCLDGDHVVLLTMAGSGLWWCTGYGMTAIDMWFYKVFCAFDGARITTDGTTFVCDCNRKTRRVKYSQCFHEIVHLMAVNPLSLTDEETARRARRCFTGICGRFKKFSGLVKVRSKVCVVK</sequence>
<reference evidence="1" key="1">
    <citation type="submission" date="2019-12" db="EMBL/GenBank/DDBJ databases">
        <title>An insight into the sialome of adult female Ixodes ricinus ticks feeding for 6 days.</title>
        <authorList>
            <person name="Perner J."/>
            <person name="Ribeiro J.M.C."/>
        </authorList>
    </citation>
    <scope>NUCLEOTIDE SEQUENCE</scope>
    <source>
        <strain evidence="1">Semi-engorged</strain>
        <tissue evidence="1">Salivary glands</tissue>
    </source>
</reference>
<evidence type="ECO:0000313" key="1">
    <source>
        <dbReference type="EMBL" id="MXU95274.1"/>
    </source>
</evidence>
<protein>
    <submittedName>
        <fullName evidence="1">Uncharacterized protein</fullName>
    </submittedName>
</protein>
<dbReference type="AlphaFoldDB" id="A0A6B0V0F1"/>